<name>A0ABW5SCF8_9FLAO</name>
<accession>A0ABW5SCF8</accession>
<evidence type="ECO:0000313" key="2">
    <source>
        <dbReference type="Proteomes" id="UP001597357"/>
    </source>
</evidence>
<sequence length="253" mass="28777">MRLTILALAIVLGLTSCQQSIEYKPLESANAANREKANTIIQQTFAKTGVALQESAVIKFKHQGEHYMALRNCGMFMYRKQNTTGKDAIEDVLDNQGFERKINKHLEELTSNQLQEAKAALQQSVNWVQFPFGYQEQSFYLIGELQTDEANYHKIAIENEGEPKEIWWVNTKDHLVYFVARANGDESARLLKIDPSFTQEGVHLNQVFAYTIPNAVPLHYAADEFVQASQEWKLTDSLKFEQASVLLTPSNCE</sequence>
<dbReference type="PROSITE" id="PS51257">
    <property type="entry name" value="PROKAR_LIPOPROTEIN"/>
    <property type="match status" value="1"/>
</dbReference>
<gene>
    <name evidence="1" type="ORF">ACFSQ0_05865</name>
</gene>
<dbReference type="Proteomes" id="UP001597357">
    <property type="component" value="Unassembled WGS sequence"/>
</dbReference>
<protein>
    <recommendedName>
        <fullName evidence="3">DUF4292 domain-containing protein</fullName>
    </recommendedName>
</protein>
<dbReference type="RefSeq" id="WP_379045513.1">
    <property type="nucleotide sequence ID" value="NZ_JBHULZ010000026.1"/>
</dbReference>
<organism evidence="1 2">
    <name type="scientific">Mesonia sediminis</name>
    <dbReference type="NCBI Taxonomy" id="1703946"/>
    <lineage>
        <taxon>Bacteria</taxon>
        <taxon>Pseudomonadati</taxon>
        <taxon>Bacteroidota</taxon>
        <taxon>Flavobacteriia</taxon>
        <taxon>Flavobacteriales</taxon>
        <taxon>Flavobacteriaceae</taxon>
        <taxon>Mesonia</taxon>
    </lineage>
</organism>
<evidence type="ECO:0008006" key="3">
    <source>
        <dbReference type="Google" id="ProtNLM"/>
    </source>
</evidence>
<reference evidence="2" key="1">
    <citation type="journal article" date="2019" name="Int. J. Syst. Evol. Microbiol.">
        <title>The Global Catalogue of Microorganisms (GCM) 10K type strain sequencing project: providing services to taxonomists for standard genome sequencing and annotation.</title>
        <authorList>
            <consortium name="The Broad Institute Genomics Platform"/>
            <consortium name="The Broad Institute Genome Sequencing Center for Infectious Disease"/>
            <person name="Wu L."/>
            <person name="Ma J."/>
        </authorList>
    </citation>
    <scope>NUCLEOTIDE SEQUENCE [LARGE SCALE GENOMIC DNA]</scope>
    <source>
        <strain evidence="2">KCTC 42255</strain>
    </source>
</reference>
<proteinExistence type="predicted"/>
<dbReference type="EMBL" id="JBHULZ010000026">
    <property type="protein sequence ID" value="MFD2697510.1"/>
    <property type="molecule type" value="Genomic_DNA"/>
</dbReference>
<evidence type="ECO:0000313" key="1">
    <source>
        <dbReference type="EMBL" id="MFD2697510.1"/>
    </source>
</evidence>
<comment type="caution">
    <text evidence="1">The sequence shown here is derived from an EMBL/GenBank/DDBJ whole genome shotgun (WGS) entry which is preliminary data.</text>
</comment>
<keyword evidence="2" id="KW-1185">Reference proteome</keyword>